<dbReference type="UniPathway" id="UPA00989"/>
<reference evidence="9 10" key="1">
    <citation type="submission" date="2019-03" db="EMBL/GenBank/DDBJ databases">
        <title>Draft genome sequence of Xylaria hypoxylon DSM 108379, a ubiquitous saprotrophic-parasitic fungi on hardwood.</title>
        <authorList>
            <person name="Buettner E."/>
            <person name="Leonhardt S."/>
            <person name="Gebauer A.M."/>
            <person name="Liers C."/>
            <person name="Hofrichter M."/>
            <person name="Kellner H."/>
        </authorList>
    </citation>
    <scope>NUCLEOTIDE SEQUENCE [LARGE SCALE GENOMIC DNA]</scope>
    <source>
        <strain evidence="9 10">DSM 108379</strain>
    </source>
</reference>
<feature type="compositionally biased region" description="Polar residues" evidence="8">
    <location>
        <begin position="41"/>
        <end position="55"/>
    </location>
</feature>
<dbReference type="GO" id="GO:0106004">
    <property type="term" value="P:tRNA (guanine-N7)-methylation"/>
    <property type="evidence" value="ECO:0007669"/>
    <property type="project" value="UniProtKB-UniRule"/>
</dbReference>
<evidence type="ECO:0000256" key="8">
    <source>
        <dbReference type="SAM" id="MobiDB-lite"/>
    </source>
</evidence>
<dbReference type="InterPro" id="IPR015943">
    <property type="entry name" value="WD40/YVTN_repeat-like_dom_sf"/>
</dbReference>
<dbReference type="EMBL" id="SKBN01000442">
    <property type="protein sequence ID" value="TGJ78155.1"/>
    <property type="molecule type" value="Genomic_DNA"/>
</dbReference>
<evidence type="ECO:0000313" key="10">
    <source>
        <dbReference type="Proteomes" id="UP000297716"/>
    </source>
</evidence>
<evidence type="ECO:0000256" key="5">
    <source>
        <dbReference type="ARBA" id="ARBA00023242"/>
    </source>
</evidence>
<evidence type="ECO:0000256" key="7">
    <source>
        <dbReference type="PROSITE-ProRule" id="PRU00221"/>
    </source>
</evidence>
<evidence type="ECO:0000256" key="1">
    <source>
        <dbReference type="ARBA" id="ARBA00004123"/>
    </source>
</evidence>
<evidence type="ECO:0000256" key="3">
    <source>
        <dbReference type="ARBA" id="ARBA00022694"/>
    </source>
</evidence>
<dbReference type="Gene3D" id="2.130.10.10">
    <property type="entry name" value="YVTN repeat-like/Quinoprotein amine dehydrogenase"/>
    <property type="match status" value="2"/>
</dbReference>
<dbReference type="AlphaFoldDB" id="A0A4Z0YFW0"/>
<comment type="pathway">
    <text evidence="6">tRNA modification; N(7)-methylguanine-tRNA biosynthesis.</text>
</comment>
<dbReference type="InterPro" id="IPR028884">
    <property type="entry name" value="Trm82"/>
</dbReference>
<dbReference type="PANTHER" id="PTHR16288">
    <property type="entry name" value="WD40 REPEAT PROTEIN 4"/>
    <property type="match status" value="1"/>
</dbReference>
<dbReference type="PANTHER" id="PTHR16288:SF0">
    <property type="entry name" value="TRNA (GUANINE-N(7)-)-METHYLTRANSFERASE NON-CATALYTIC SUBUNIT WDR4"/>
    <property type="match status" value="1"/>
</dbReference>
<feature type="region of interest" description="Disordered" evidence="8">
    <location>
        <begin position="460"/>
        <end position="487"/>
    </location>
</feature>
<evidence type="ECO:0000256" key="6">
    <source>
        <dbReference type="HAMAP-Rule" id="MF_03056"/>
    </source>
</evidence>
<feature type="region of interest" description="Disordered" evidence="8">
    <location>
        <begin position="41"/>
        <end position="114"/>
    </location>
</feature>
<comment type="similarity">
    <text evidence="6">Belongs to the WD repeat TRM82 family.</text>
</comment>
<dbReference type="STRING" id="37992.A0A4Z0YFW0"/>
<dbReference type="SUPFAM" id="SSF50978">
    <property type="entry name" value="WD40 repeat-like"/>
    <property type="match status" value="1"/>
</dbReference>
<keyword evidence="5 6" id="KW-0539">Nucleus</keyword>
<evidence type="ECO:0000256" key="4">
    <source>
        <dbReference type="ARBA" id="ARBA00022737"/>
    </source>
</evidence>
<evidence type="ECO:0000256" key="2">
    <source>
        <dbReference type="ARBA" id="ARBA00022574"/>
    </source>
</evidence>
<dbReference type="GO" id="GO:0005829">
    <property type="term" value="C:cytosol"/>
    <property type="evidence" value="ECO:0007669"/>
    <property type="project" value="TreeGrafter"/>
</dbReference>
<comment type="subcellular location">
    <subcellularLocation>
        <location evidence="1 6">Nucleus</location>
    </subcellularLocation>
</comment>
<comment type="caution">
    <text evidence="9">The sequence shown here is derived from an EMBL/GenBank/DDBJ whole genome shotgun (WGS) entry which is preliminary data.</text>
</comment>
<dbReference type="PROSITE" id="PS50082">
    <property type="entry name" value="WD_REPEATS_2"/>
    <property type="match status" value="1"/>
</dbReference>
<gene>
    <name evidence="9" type="ORF">E0Z10_g10609</name>
</gene>
<keyword evidence="10" id="KW-1185">Reference proteome</keyword>
<keyword evidence="2 6" id="KW-0853">WD repeat</keyword>
<dbReference type="Proteomes" id="UP000297716">
    <property type="component" value="Unassembled WGS sequence"/>
</dbReference>
<keyword evidence="4 6" id="KW-0677">Repeat</keyword>
<evidence type="ECO:0000313" key="9">
    <source>
        <dbReference type="EMBL" id="TGJ78155.1"/>
    </source>
</evidence>
<dbReference type="HAMAP" id="MF_03056">
    <property type="entry name" value="TRM82"/>
    <property type="match status" value="1"/>
</dbReference>
<feature type="repeat" description="WD" evidence="7">
    <location>
        <begin position="284"/>
        <end position="326"/>
    </location>
</feature>
<sequence>MGLPFQCLSRLGRGALFCAAKGCSIRTFDLSANSQPLFSWTHPSSRQAEDANQTGETHKALEDEEQAEQQPPSKRRKLGSDDAESNVGTDDMQGLPDTPANGKKSQKTNKAKWTPAKPELPFVILLTATEDGSHVIAVTGQDKTLWVFEHDGKGSLNELSQRAMPKRPCSLALTADGQTILSADKFGDVYALPLIPHPEVSPVPTPAPYPLSHCAGPTSSRYTHSATDGHLKISNASERLMRSGTCQKKGPSLRTRPYIVTADRDEHIRVSRGIPQSHIIETYCLGHTSFVTALCNPRSRPDILISGGGDNELFVWDWLAGKLLGTVDLLVHVREVLPDTTKIAVIKLIAYEVQNECIVVAICERIPALFVFQLQTDNAVLYRETLRLRGNALDITSLRVAEQTLLVAVDVAGSGGEILAFERDGKGWVSRQYIQGTTDIDEEPVLSREDLDKALYTVENLRKTGHDEEGDEAPLETPEQSSETKLD</sequence>
<dbReference type="OrthoDB" id="339900at2759"/>
<dbReference type="InterPro" id="IPR036322">
    <property type="entry name" value="WD40_repeat_dom_sf"/>
</dbReference>
<dbReference type="InterPro" id="IPR001680">
    <property type="entry name" value="WD40_rpt"/>
</dbReference>
<protein>
    <submittedName>
        <fullName evidence="9">Uncharacterized protein</fullName>
    </submittedName>
</protein>
<dbReference type="GO" id="GO:0005634">
    <property type="term" value="C:nucleus"/>
    <property type="evidence" value="ECO:0007669"/>
    <property type="project" value="UniProtKB-SubCell"/>
</dbReference>
<accession>A0A4Z0YFW0</accession>
<comment type="function">
    <text evidence="6">Required for the formation of N(7)-methylguanine at position 46 (m7G46) in tRNA. In the complex, it is required to stabilize and induce conformational changes of the catalytic subunit.</text>
</comment>
<keyword evidence="3 6" id="KW-0819">tRNA processing</keyword>
<dbReference type="GO" id="GO:0043527">
    <property type="term" value="C:tRNA methyltransferase complex"/>
    <property type="evidence" value="ECO:0007669"/>
    <property type="project" value="TreeGrafter"/>
</dbReference>
<organism evidence="9 10">
    <name type="scientific">Xylaria hypoxylon</name>
    <dbReference type="NCBI Taxonomy" id="37992"/>
    <lineage>
        <taxon>Eukaryota</taxon>
        <taxon>Fungi</taxon>
        <taxon>Dikarya</taxon>
        <taxon>Ascomycota</taxon>
        <taxon>Pezizomycotina</taxon>
        <taxon>Sordariomycetes</taxon>
        <taxon>Xylariomycetidae</taxon>
        <taxon>Xylariales</taxon>
        <taxon>Xylariaceae</taxon>
        <taxon>Xylaria</taxon>
    </lineage>
</organism>
<proteinExistence type="inferred from homology"/>
<name>A0A4Z0YFW0_9PEZI</name>